<accession>A0A2S4JNF2</accession>
<protein>
    <recommendedName>
        <fullName evidence="1">diguanylate cyclase</fullName>
        <ecNumber evidence="1">2.7.7.65</ecNumber>
    </recommendedName>
</protein>
<evidence type="ECO:0000256" key="2">
    <source>
        <dbReference type="ARBA" id="ARBA00034247"/>
    </source>
</evidence>
<dbReference type="Pfam" id="PF08447">
    <property type="entry name" value="PAS_3"/>
    <property type="match status" value="1"/>
</dbReference>
<dbReference type="SMART" id="SM00267">
    <property type="entry name" value="GGDEF"/>
    <property type="match status" value="1"/>
</dbReference>
<reference evidence="5" key="1">
    <citation type="submission" date="2015-12" db="EMBL/GenBank/DDBJ databases">
        <authorList>
            <person name="Lodha T.D."/>
            <person name="Chintalapati S."/>
            <person name="Chintalapati V.R."/>
            <person name="Sravanthi T."/>
        </authorList>
    </citation>
    <scope>NUCLEOTIDE SEQUENCE [LARGE SCALE GENOMIC DNA]</scope>
    <source>
        <strain evidence="5">JC133</strain>
    </source>
</reference>
<gene>
    <name evidence="4" type="ORF">AU468_09050</name>
</gene>
<dbReference type="EC" id="2.7.7.65" evidence="1"/>
<dbReference type="InterPro" id="IPR029016">
    <property type="entry name" value="GAF-like_dom_sf"/>
</dbReference>
<dbReference type="SUPFAM" id="SSF55073">
    <property type="entry name" value="Nucleotide cyclase"/>
    <property type="match status" value="1"/>
</dbReference>
<dbReference type="Pfam" id="PF00990">
    <property type="entry name" value="GGDEF"/>
    <property type="match status" value="1"/>
</dbReference>
<dbReference type="InterPro" id="IPR000160">
    <property type="entry name" value="GGDEF_dom"/>
</dbReference>
<dbReference type="FunFam" id="3.30.70.270:FF:000001">
    <property type="entry name" value="Diguanylate cyclase domain protein"/>
    <property type="match status" value="1"/>
</dbReference>
<dbReference type="CDD" id="cd01949">
    <property type="entry name" value="GGDEF"/>
    <property type="match status" value="1"/>
</dbReference>
<dbReference type="PANTHER" id="PTHR45138:SF9">
    <property type="entry name" value="DIGUANYLATE CYCLASE DGCM-RELATED"/>
    <property type="match status" value="1"/>
</dbReference>
<dbReference type="GO" id="GO:0043709">
    <property type="term" value="P:cell adhesion involved in single-species biofilm formation"/>
    <property type="evidence" value="ECO:0007669"/>
    <property type="project" value="TreeGrafter"/>
</dbReference>
<dbReference type="Gene3D" id="3.30.450.20">
    <property type="entry name" value="PAS domain"/>
    <property type="match status" value="1"/>
</dbReference>
<dbReference type="Gene3D" id="3.30.450.40">
    <property type="match status" value="1"/>
</dbReference>
<dbReference type="NCBIfam" id="TIGR00254">
    <property type="entry name" value="GGDEF"/>
    <property type="match status" value="1"/>
</dbReference>
<dbReference type="SMART" id="SM00065">
    <property type="entry name" value="GAF"/>
    <property type="match status" value="1"/>
</dbReference>
<dbReference type="Proteomes" id="UP000237350">
    <property type="component" value="Unassembled WGS sequence"/>
</dbReference>
<dbReference type="EMBL" id="LPWH01000070">
    <property type="protein sequence ID" value="POR01003.1"/>
    <property type="molecule type" value="Genomic_DNA"/>
</dbReference>
<dbReference type="AlphaFoldDB" id="A0A2S4JNF2"/>
<feature type="domain" description="GGDEF" evidence="3">
    <location>
        <begin position="345"/>
        <end position="475"/>
    </location>
</feature>
<dbReference type="Pfam" id="PF13185">
    <property type="entry name" value="GAF_2"/>
    <property type="match status" value="1"/>
</dbReference>
<dbReference type="GO" id="GO:1902201">
    <property type="term" value="P:negative regulation of bacterial-type flagellum-dependent cell motility"/>
    <property type="evidence" value="ECO:0007669"/>
    <property type="project" value="TreeGrafter"/>
</dbReference>
<dbReference type="InterPro" id="IPR050469">
    <property type="entry name" value="Diguanylate_Cyclase"/>
</dbReference>
<keyword evidence="5" id="KW-1185">Reference proteome</keyword>
<evidence type="ECO:0000313" key="4">
    <source>
        <dbReference type="EMBL" id="POR01003.1"/>
    </source>
</evidence>
<evidence type="ECO:0000259" key="3">
    <source>
        <dbReference type="PROSITE" id="PS50887"/>
    </source>
</evidence>
<comment type="catalytic activity">
    <reaction evidence="2">
        <text>2 GTP = 3',3'-c-di-GMP + 2 diphosphate</text>
        <dbReference type="Rhea" id="RHEA:24898"/>
        <dbReference type="ChEBI" id="CHEBI:33019"/>
        <dbReference type="ChEBI" id="CHEBI:37565"/>
        <dbReference type="ChEBI" id="CHEBI:58805"/>
        <dbReference type="EC" id="2.7.7.65"/>
    </reaction>
</comment>
<dbReference type="PROSITE" id="PS50887">
    <property type="entry name" value="GGDEF"/>
    <property type="match status" value="1"/>
</dbReference>
<dbReference type="InterPro" id="IPR003018">
    <property type="entry name" value="GAF"/>
</dbReference>
<comment type="caution">
    <text evidence="4">The sequence shown here is derived from an EMBL/GenBank/DDBJ whole genome shotgun (WGS) entry which is preliminary data.</text>
</comment>
<name>A0A2S4JNF2_9SPIO</name>
<dbReference type="InterPro" id="IPR013655">
    <property type="entry name" value="PAS_fold_3"/>
</dbReference>
<dbReference type="PANTHER" id="PTHR45138">
    <property type="entry name" value="REGULATORY COMPONENTS OF SENSORY TRANSDUCTION SYSTEM"/>
    <property type="match status" value="1"/>
</dbReference>
<organism evidence="4 5">
    <name type="scientific">Alkalispirochaeta sphaeroplastigenens</name>
    <dbReference type="NCBI Taxonomy" id="1187066"/>
    <lineage>
        <taxon>Bacteria</taxon>
        <taxon>Pseudomonadati</taxon>
        <taxon>Spirochaetota</taxon>
        <taxon>Spirochaetia</taxon>
        <taxon>Spirochaetales</taxon>
        <taxon>Spirochaetaceae</taxon>
        <taxon>Alkalispirochaeta</taxon>
    </lineage>
</organism>
<evidence type="ECO:0000256" key="1">
    <source>
        <dbReference type="ARBA" id="ARBA00012528"/>
    </source>
</evidence>
<dbReference type="GO" id="GO:0052621">
    <property type="term" value="F:diguanylate cyclase activity"/>
    <property type="evidence" value="ECO:0007669"/>
    <property type="project" value="UniProtKB-EC"/>
</dbReference>
<evidence type="ECO:0000313" key="5">
    <source>
        <dbReference type="Proteomes" id="UP000237350"/>
    </source>
</evidence>
<dbReference type="InterPro" id="IPR043128">
    <property type="entry name" value="Rev_trsase/Diguanyl_cyclase"/>
</dbReference>
<dbReference type="InterPro" id="IPR029787">
    <property type="entry name" value="Nucleotide_cyclase"/>
</dbReference>
<dbReference type="SUPFAM" id="SSF55781">
    <property type="entry name" value="GAF domain-like"/>
    <property type="match status" value="1"/>
</dbReference>
<dbReference type="GO" id="GO:0005886">
    <property type="term" value="C:plasma membrane"/>
    <property type="evidence" value="ECO:0007669"/>
    <property type="project" value="TreeGrafter"/>
</dbReference>
<sequence length="475" mass="52514">MFADPELVELLSRLGVHATHYGEGLFFPERPLPGGGRIEPRQAWQDFLETLHPRDRERISRAARAIYTGESRSFEETFRIRNPDDTYRWVVSKGEALGTIEAPDTAETPDTTEAPDTAGAGAPLLYVGTETDITAHKELEEALQQKNRELLVLREAAAVIGASLSIHDTVQRILEQTRKIIPCQTAAVQMFQDTQLEVIGCAGFRDPGKVLGLRFPFPEAGSLSTRAIQEQRPFISLDVTTDFPAFIQPPGEERIQSWMGIPLIRHGSAIGLVSADHRERGVYTDHHVELAAILADHIAIALENARLHEKTYTMAMTDALTGLANRHRLLIEGRLLLETAARSGQPLAVAMIDVDHFKTVNDRYGHDQGDRVLQAIAACCTEQLRSSDVLARYGGEEFVLLFPGTRPATARIACERIRQRISNLHVPGLDEAVSVSIGVSGGIPRRGEDLNSFITRADRAMYRAKEAGRNRVDLA</sequence>
<proteinExistence type="predicted"/>
<dbReference type="Gene3D" id="3.30.70.270">
    <property type="match status" value="1"/>
</dbReference>